<dbReference type="HOGENOM" id="CLU_029307_9_2_1"/>
<keyword evidence="3" id="KW-1185">Reference proteome</keyword>
<dbReference type="Gramene" id="PGSC0003DMT400085145">
    <property type="protein sequence ID" value="PGSC0003DMT400085145"/>
    <property type="gene ID" value="PGSC0003DMG400034716"/>
</dbReference>
<protein>
    <submittedName>
        <fullName evidence="2">Uncharacterized protein</fullName>
    </submittedName>
</protein>
<feature type="region of interest" description="Disordered" evidence="1">
    <location>
        <begin position="57"/>
        <end position="77"/>
    </location>
</feature>
<sequence length="115" mass="13006">MLPTIVDSNCRYLSITEGRGGKSVEINQGVEGDSKLKALVSQLNDLATKIKEMVNQCKRQGKHPLPHQQKSSRSDEKKRIDNTLLIILQKLHEQDRMLEALKESMEVLNLMIGSH</sequence>
<organism evidence="2 3">
    <name type="scientific">Solanum tuberosum</name>
    <name type="common">Potato</name>
    <dbReference type="NCBI Taxonomy" id="4113"/>
    <lineage>
        <taxon>Eukaryota</taxon>
        <taxon>Viridiplantae</taxon>
        <taxon>Streptophyta</taxon>
        <taxon>Embryophyta</taxon>
        <taxon>Tracheophyta</taxon>
        <taxon>Spermatophyta</taxon>
        <taxon>Magnoliopsida</taxon>
        <taxon>eudicotyledons</taxon>
        <taxon>Gunneridae</taxon>
        <taxon>Pentapetalae</taxon>
        <taxon>asterids</taxon>
        <taxon>lamiids</taxon>
        <taxon>Solanales</taxon>
        <taxon>Solanaceae</taxon>
        <taxon>Solanoideae</taxon>
        <taxon>Solaneae</taxon>
        <taxon>Solanum</taxon>
    </lineage>
</organism>
<dbReference type="InParanoid" id="M1D8U8"/>
<evidence type="ECO:0000313" key="3">
    <source>
        <dbReference type="Proteomes" id="UP000011115"/>
    </source>
</evidence>
<evidence type="ECO:0000256" key="1">
    <source>
        <dbReference type="SAM" id="MobiDB-lite"/>
    </source>
</evidence>
<reference evidence="3" key="1">
    <citation type="journal article" date="2011" name="Nature">
        <title>Genome sequence and analysis of the tuber crop potato.</title>
        <authorList>
            <consortium name="The Potato Genome Sequencing Consortium"/>
        </authorList>
    </citation>
    <scope>NUCLEOTIDE SEQUENCE [LARGE SCALE GENOMIC DNA]</scope>
    <source>
        <strain evidence="3">cv. DM1-3 516 R44</strain>
    </source>
</reference>
<dbReference type="Proteomes" id="UP000011115">
    <property type="component" value="Unassembled WGS sequence"/>
</dbReference>
<dbReference type="AlphaFoldDB" id="M1D8U8"/>
<reference evidence="2" key="2">
    <citation type="submission" date="2015-06" db="UniProtKB">
        <authorList>
            <consortium name="EnsemblPlants"/>
        </authorList>
    </citation>
    <scope>IDENTIFICATION</scope>
    <source>
        <strain evidence="2">DM1-3 516 R44</strain>
    </source>
</reference>
<evidence type="ECO:0000313" key="2">
    <source>
        <dbReference type="EnsemblPlants" id="PGSC0003DMT400085145"/>
    </source>
</evidence>
<accession>M1D8U8</accession>
<dbReference type="EnsemblPlants" id="PGSC0003DMT400085145">
    <property type="protein sequence ID" value="PGSC0003DMT400085145"/>
    <property type="gene ID" value="PGSC0003DMG400034716"/>
</dbReference>
<proteinExistence type="predicted"/>
<name>M1D8U8_SOLTU</name>
<dbReference type="PaxDb" id="4113-PGSC0003DMT400085145"/>